<dbReference type="AlphaFoldDB" id="A0A9D4IDT9"/>
<comment type="caution">
    <text evidence="1">The sequence shown here is derived from an EMBL/GenBank/DDBJ whole genome shotgun (WGS) entry which is preliminary data.</text>
</comment>
<dbReference type="EMBL" id="JAIWYP010000009">
    <property type="protein sequence ID" value="KAH3768727.1"/>
    <property type="molecule type" value="Genomic_DNA"/>
</dbReference>
<organism evidence="1 2">
    <name type="scientific">Dreissena polymorpha</name>
    <name type="common">Zebra mussel</name>
    <name type="synonym">Mytilus polymorpha</name>
    <dbReference type="NCBI Taxonomy" id="45954"/>
    <lineage>
        <taxon>Eukaryota</taxon>
        <taxon>Metazoa</taxon>
        <taxon>Spiralia</taxon>
        <taxon>Lophotrochozoa</taxon>
        <taxon>Mollusca</taxon>
        <taxon>Bivalvia</taxon>
        <taxon>Autobranchia</taxon>
        <taxon>Heteroconchia</taxon>
        <taxon>Euheterodonta</taxon>
        <taxon>Imparidentia</taxon>
        <taxon>Neoheterodontei</taxon>
        <taxon>Myida</taxon>
        <taxon>Dreissenoidea</taxon>
        <taxon>Dreissenidae</taxon>
        <taxon>Dreissena</taxon>
    </lineage>
</organism>
<protein>
    <submittedName>
        <fullName evidence="1">Uncharacterized protein</fullName>
    </submittedName>
</protein>
<name>A0A9D4IDT9_DREPO</name>
<gene>
    <name evidence="1" type="ORF">DPMN_169944</name>
</gene>
<evidence type="ECO:0000313" key="2">
    <source>
        <dbReference type="Proteomes" id="UP000828390"/>
    </source>
</evidence>
<reference evidence="1" key="2">
    <citation type="submission" date="2020-11" db="EMBL/GenBank/DDBJ databases">
        <authorList>
            <person name="McCartney M.A."/>
            <person name="Auch B."/>
            <person name="Kono T."/>
            <person name="Mallez S."/>
            <person name="Becker A."/>
            <person name="Gohl D.M."/>
            <person name="Silverstein K.A.T."/>
            <person name="Koren S."/>
            <person name="Bechman K.B."/>
            <person name="Herman A."/>
            <person name="Abrahante J.E."/>
            <person name="Garbe J."/>
        </authorList>
    </citation>
    <scope>NUCLEOTIDE SEQUENCE</scope>
    <source>
        <strain evidence="1">Duluth1</strain>
        <tissue evidence="1">Whole animal</tissue>
    </source>
</reference>
<dbReference type="Proteomes" id="UP000828390">
    <property type="component" value="Unassembled WGS sequence"/>
</dbReference>
<proteinExistence type="predicted"/>
<sequence>MCCSRVGESDIRKLHQVQCVVEELENLKSESCTSPVCCRRVVESDIRKLHQVQCVVQEL</sequence>
<evidence type="ECO:0000313" key="1">
    <source>
        <dbReference type="EMBL" id="KAH3768727.1"/>
    </source>
</evidence>
<accession>A0A9D4IDT9</accession>
<reference evidence="1" key="1">
    <citation type="journal article" date="2019" name="bioRxiv">
        <title>The Genome of the Zebra Mussel, Dreissena polymorpha: A Resource for Invasive Species Research.</title>
        <authorList>
            <person name="McCartney M.A."/>
            <person name="Auch B."/>
            <person name="Kono T."/>
            <person name="Mallez S."/>
            <person name="Zhang Y."/>
            <person name="Obille A."/>
            <person name="Becker A."/>
            <person name="Abrahante J.E."/>
            <person name="Garbe J."/>
            <person name="Badalamenti J.P."/>
            <person name="Herman A."/>
            <person name="Mangelson H."/>
            <person name="Liachko I."/>
            <person name="Sullivan S."/>
            <person name="Sone E.D."/>
            <person name="Koren S."/>
            <person name="Silverstein K.A.T."/>
            <person name="Beckman K.B."/>
            <person name="Gohl D.M."/>
        </authorList>
    </citation>
    <scope>NUCLEOTIDE SEQUENCE</scope>
    <source>
        <strain evidence="1">Duluth1</strain>
        <tissue evidence="1">Whole animal</tissue>
    </source>
</reference>
<keyword evidence="2" id="KW-1185">Reference proteome</keyword>